<dbReference type="SUPFAM" id="SSF46785">
    <property type="entry name" value="Winged helix' DNA-binding domain"/>
    <property type="match status" value="1"/>
</dbReference>
<dbReference type="EMBL" id="LT629791">
    <property type="protein sequence ID" value="SDU74681.1"/>
    <property type="molecule type" value="Genomic_DNA"/>
</dbReference>
<dbReference type="InterPro" id="IPR036390">
    <property type="entry name" value="WH_DNA-bd_sf"/>
</dbReference>
<evidence type="ECO:0000256" key="3">
    <source>
        <dbReference type="ARBA" id="ARBA00023125"/>
    </source>
</evidence>
<evidence type="ECO:0000256" key="2">
    <source>
        <dbReference type="ARBA" id="ARBA00023015"/>
    </source>
</evidence>
<keyword evidence="6" id="KW-1185">Reference proteome</keyword>
<evidence type="ECO:0000313" key="5">
    <source>
        <dbReference type="EMBL" id="SDU74681.1"/>
    </source>
</evidence>
<dbReference type="OrthoDB" id="9813987at2"/>
<dbReference type="STRING" id="419479.SAMN04488563_4793"/>
<keyword evidence="3" id="KW-0238">DNA-binding</keyword>
<name>A0A1H2L264_9ACTN</name>
<dbReference type="RefSeq" id="WP_052762690.1">
    <property type="nucleotide sequence ID" value="NZ_LBMC01000018.1"/>
</dbReference>
<organism evidence="5 6">
    <name type="scientific">Jiangella alkaliphila</name>
    <dbReference type="NCBI Taxonomy" id="419479"/>
    <lineage>
        <taxon>Bacteria</taxon>
        <taxon>Bacillati</taxon>
        <taxon>Actinomycetota</taxon>
        <taxon>Actinomycetes</taxon>
        <taxon>Jiangellales</taxon>
        <taxon>Jiangellaceae</taxon>
        <taxon>Jiangella</taxon>
    </lineage>
</organism>
<dbReference type="AlphaFoldDB" id="A0A1H2L264"/>
<dbReference type="Proteomes" id="UP000182977">
    <property type="component" value="Chromosome I"/>
</dbReference>
<evidence type="ECO:0000256" key="1">
    <source>
        <dbReference type="ARBA" id="ARBA00011046"/>
    </source>
</evidence>
<accession>A0A1H2L264</accession>
<dbReference type="GO" id="GO:0045892">
    <property type="term" value="P:negative regulation of DNA-templated transcription"/>
    <property type="evidence" value="ECO:0007669"/>
    <property type="project" value="InterPro"/>
</dbReference>
<dbReference type="Pfam" id="PF03965">
    <property type="entry name" value="Penicillinase_R"/>
    <property type="match status" value="1"/>
</dbReference>
<protein>
    <submittedName>
        <fullName evidence="5">Predicted transcriptional regulator</fullName>
    </submittedName>
</protein>
<comment type="similarity">
    <text evidence="1">Belongs to the BlaI transcriptional regulatory family.</text>
</comment>
<evidence type="ECO:0000256" key="4">
    <source>
        <dbReference type="ARBA" id="ARBA00023163"/>
    </source>
</evidence>
<dbReference type="Gene3D" id="1.10.10.10">
    <property type="entry name" value="Winged helix-like DNA-binding domain superfamily/Winged helix DNA-binding domain"/>
    <property type="match status" value="1"/>
</dbReference>
<gene>
    <name evidence="5" type="ORF">SAMN04488563_4793</name>
</gene>
<dbReference type="GO" id="GO:0003677">
    <property type="term" value="F:DNA binding"/>
    <property type="evidence" value="ECO:0007669"/>
    <property type="project" value="UniProtKB-KW"/>
</dbReference>
<keyword evidence="2" id="KW-0805">Transcription regulation</keyword>
<dbReference type="InterPro" id="IPR005650">
    <property type="entry name" value="BlaI_family"/>
</dbReference>
<keyword evidence="4" id="KW-0804">Transcription</keyword>
<sequence>MARSRLGSLEAAVMDVMWRSQTPLTVRQVAETLQPSRPVAYTTVLTVMDNLFRKAVLARELTGRAHVYRPRTSREDFAADLVETALSDSPDPAAVLIRFADRLDDADVRRLVEALERHRERGGDATP</sequence>
<dbReference type="InterPro" id="IPR036388">
    <property type="entry name" value="WH-like_DNA-bd_sf"/>
</dbReference>
<reference evidence="6" key="1">
    <citation type="submission" date="2016-10" db="EMBL/GenBank/DDBJ databases">
        <authorList>
            <person name="Varghese N."/>
            <person name="Submissions S."/>
        </authorList>
    </citation>
    <scope>NUCLEOTIDE SEQUENCE [LARGE SCALE GENOMIC DNA]</scope>
    <source>
        <strain evidence="6">DSM 45079</strain>
    </source>
</reference>
<evidence type="ECO:0000313" key="6">
    <source>
        <dbReference type="Proteomes" id="UP000182977"/>
    </source>
</evidence>
<proteinExistence type="inferred from homology"/>